<dbReference type="InterPro" id="IPR021345">
    <property type="entry name" value="DUF2961"/>
</dbReference>
<dbReference type="OrthoDB" id="2518538at2"/>
<evidence type="ECO:0000256" key="1">
    <source>
        <dbReference type="SAM" id="MobiDB-lite"/>
    </source>
</evidence>
<protein>
    <submittedName>
        <fullName evidence="2">DUF2961 family protein</fullName>
    </submittedName>
</protein>
<proteinExistence type="predicted"/>
<dbReference type="AlphaFoldDB" id="A0A3D9IUB0"/>
<gene>
    <name evidence="2" type="ORF">DFP98_12098</name>
</gene>
<dbReference type="Proteomes" id="UP000256977">
    <property type="component" value="Unassembled WGS sequence"/>
</dbReference>
<organism evidence="2 3">
    <name type="scientific">Cohnella phaseoli</name>
    <dbReference type="NCBI Taxonomy" id="456490"/>
    <lineage>
        <taxon>Bacteria</taxon>
        <taxon>Bacillati</taxon>
        <taxon>Bacillota</taxon>
        <taxon>Bacilli</taxon>
        <taxon>Bacillales</taxon>
        <taxon>Paenibacillaceae</taxon>
        <taxon>Cohnella</taxon>
    </lineage>
</organism>
<sequence>MSNDYNGFNLASIAHLPKGRSRSISAENPNGAPGSGGKEASGLGAGRKGRPCLILKPGEHVTIAEIDGPGVIQSMWMTFPQKSSKGYYAPSDLVLRMYWDHEETPSVEAPLGDFFCNGFGARYNVNSLPIVVNPVGGMNCYFPMPFRRKAVITVESQHAAELMFFYQINYMLVDELPEDTGYFHAQWRREHDFTPGNDFTIIDNVRGRGKYVGTFLAWTALGRYWWGEGEVKFYMDGDTEYPTICGTGVEDYFGGAWGFTEVENGMRIEQIYNTPYLGYPYYATVDKTLSEYTSPDSVPMHGLYRWHIADPILFEQQLRVTVQKIGNDGLRLYERIDDIASVAYWYQTEPHAPFPTLPSAEARWPR</sequence>
<accession>A0A3D9IUB0</accession>
<reference evidence="2 3" key="1">
    <citation type="submission" date="2018-07" db="EMBL/GenBank/DDBJ databases">
        <title>Genomic Encyclopedia of Type Strains, Phase III (KMG-III): the genomes of soil and plant-associated and newly described type strains.</title>
        <authorList>
            <person name="Whitman W."/>
        </authorList>
    </citation>
    <scope>NUCLEOTIDE SEQUENCE [LARGE SCALE GENOMIC DNA]</scope>
    <source>
        <strain evidence="2 3">CECT 7287</strain>
    </source>
</reference>
<dbReference type="EMBL" id="QRDZ01000020">
    <property type="protein sequence ID" value="RED65348.1"/>
    <property type="molecule type" value="Genomic_DNA"/>
</dbReference>
<dbReference type="Pfam" id="PF11175">
    <property type="entry name" value="DUF2961"/>
    <property type="match status" value="1"/>
</dbReference>
<feature type="region of interest" description="Disordered" evidence="1">
    <location>
        <begin position="19"/>
        <end position="45"/>
    </location>
</feature>
<feature type="compositionally biased region" description="Gly residues" evidence="1">
    <location>
        <begin position="33"/>
        <end position="45"/>
    </location>
</feature>
<name>A0A3D9IUB0_9BACL</name>
<evidence type="ECO:0000313" key="3">
    <source>
        <dbReference type="Proteomes" id="UP000256977"/>
    </source>
</evidence>
<keyword evidence="3" id="KW-1185">Reference proteome</keyword>
<dbReference type="RefSeq" id="WP_116063013.1">
    <property type="nucleotide sequence ID" value="NZ_QRDZ01000020.1"/>
</dbReference>
<comment type="caution">
    <text evidence="2">The sequence shown here is derived from an EMBL/GenBank/DDBJ whole genome shotgun (WGS) entry which is preliminary data.</text>
</comment>
<evidence type="ECO:0000313" key="2">
    <source>
        <dbReference type="EMBL" id="RED65348.1"/>
    </source>
</evidence>
<dbReference type="Gene3D" id="2.60.120.1390">
    <property type="match status" value="1"/>
</dbReference>